<organism evidence="1 4">
    <name type="scientific">Nitrosomonas ureae</name>
    <dbReference type="NCBI Taxonomy" id="44577"/>
    <lineage>
        <taxon>Bacteria</taxon>
        <taxon>Pseudomonadati</taxon>
        <taxon>Pseudomonadota</taxon>
        <taxon>Betaproteobacteria</taxon>
        <taxon>Nitrosomonadales</taxon>
        <taxon>Nitrosomonadaceae</taxon>
        <taxon>Nitrosomonas</taxon>
    </lineage>
</organism>
<evidence type="ECO:0000313" key="1">
    <source>
        <dbReference type="EMBL" id="SDU31011.1"/>
    </source>
</evidence>
<dbReference type="Proteomes" id="UP000182882">
    <property type="component" value="Unassembled WGS sequence"/>
</dbReference>
<name>A0A0S3AKG4_9PROT</name>
<dbReference type="EMBL" id="FNLN01000061">
    <property type="protein sequence ID" value="SDU34416.1"/>
    <property type="molecule type" value="Genomic_DNA"/>
</dbReference>
<sequence length="225" mass="25588">MTKKIGRPRKLLSQLSAGYRKRLKAGKAKGLSRSQSYGHPRQKEISAQIIRTSTPLSPKSSTLIKSYRVAERMRQGESLTHAARMERIGVSTLKRWMNDLGFIKYSSDTKRYLALDTLASLEVYVKPDAIKRLIVDKSTASQLAGYLNTVMKAIKNNDGKLLDKYTRIVVLDVRGHSYRLVTDLDTLIVLERERKRRIVESQKEAGRQHRISERVEIGGNLEFSA</sequence>
<dbReference type="EMBL" id="FNLN01000049">
    <property type="protein sequence ID" value="SDU31011.1"/>
    <property type="molecule type" value="Genomic_DNA"/>
</dbReference>
<proteinExistence type="predicted"/>
<reference evidence="4" key="2">
    <citation type="submission" date="2016-10" db="EMBL/GenBank/DDBJ databases">
        <authorList>
            <person name="Varghese N."/>
            <person name="Submissions S."/>
        </authorList>
    </citation>
    <scope>NUCLEOTIDE SEQUENCE [LARGE SCALE GENOMIC DNA]</scope>
    <source>
        <strain evidence="4">Nm10</strain>
    </source>
</reference>
<dbReference type="KEGG" id="nur:ATY38_10725"/>
<evidence type="ECO:0000313" key="2">
    <source>
        <dbReference type="EMBL" id="SDU34278.1"/>
    </source>
</evidence>
<evidence type="ECO:0000313" key="3">
    <source>
        <dbReference type="EMBL" id="SDU34416.1"/>
    </source>
</evidence>
<evidence type="ECO:0000313" key="4">
    <source>
        <dbReference type="Proteomes" id="UP000182882"/>
    </source>
</evidence>
<evidence type="ECO:0008006" key="5">
    <source>
        <dbReference type="Google" id="ProtNLM"/>
    </source>
</evidence>
<gene>
    <name evidence="1" type="ORF">SAMN05216406_1496</name>
    <name evidence="2" type="ORF">SAMN05216406_1604</name>
    <name evidence="3" type="ORF">SAMN05216406_1612</name>
</gene>
<accession>A0A0S3AKG4</accession>
<dbReference type="EMBL" id="FNLN01000060">
    <property type="protein sequence ID" value="SDU34278.1"/>
    <property type="molecule type" value="Genomic_DNA"/>
</dbReference>
<keyword evidence="4" id="KW-1185">Reference proteome</keyword>
<reference evidence="1" key="1">
    <citation type="submission" date="2016-10" db="EMBL/GenBank/DDBJ databases">
        <authorList>
            <person name="de Groot N.N."/>
        </authorList>
    </citation>
    <scope>NUCLEOTIDE SEQUENCE [LARGE SCALE GENOMIC DNA]</scope>
    <source>
        <strain evidence="1">Nm10</strain>
    </source>
</reference>
<dbReference type="AlphaFoldDB" id="A0A0S3AKG4"/>
<protein>
    <recommendedName>
        <fullName evidence="5">Homeodomain-like domain-containing protein</fullName>
    </recommendedName>
</protein>
<dbReference type="RefSeq" id="WP_062559031.1">
    <property type="nucleotide sequence ID" value="NZ_CP013341.1"/>
</dbReference>
<dbReference type="KEGG" id="nur:ATY38_09165"/>